<dbReference type="CDD" id="cd00143">
    <property type="entry name" value="PP2Cc"/>
    <property type="match status" value="1"/>
</dbReference>
<keyword evidence="8" id="KW-1185">Reference proteome</keyword>
<accession>A0AAV7XYD5</accession>
<dbReference type="Pfam" id="PF00481">
    <property type="entry name" value="PP2C"/>
    <property type="match status" value="2"/>
</dbReference>
<dbReference type="SUPFAM" id="SSF81606">
    <property type="entry name" value="PP2C-like"/>
    <property type="match status" value="1"/>
</dbReference>
<dbReference type="PROSITE" id="PS01032">
    <property type="entry name" value="PPM_1"/>
    <property type="match status" value="1"/>
</dbReference>
<protein>
    <recommendedName>
        <fullName evidence="6">PPM-type phosphatase domain-containing protein</fullName>
    </recommendedName>
</protein>
<dbReference type="PANTHER" id="PTHR13832:SF354">
    <property type="entry name" value="GM14138P"/>
    <property type="match status" value="1"/>
</dbReference>
<evidence type="ECO:0000313" key="8">
    <source>
        <dbReference type="Proteomes" id="UP001075354"/>
    </source>
</evidence>
<name>A0AAV7XYD5_9NEOP</name>
<feature type="compositionally biased region" description="Polar residues" evidence="5">
    <location>
        <begin position="487"/>
        <end position="509"/>
    </location>
</feature>
<evidence type="ECO:0000256" key="1">
    <source>
        <dbReference type="ARBA" id="ARBA00022723"/>
    </source>
</evidence>
<gene>
    <name evidence="7" type="ORF">ONE63_005349</name>
</gene>
<dbReference type="InterPro" id="IPR015655">
    <property type="entry name" value="PP2C"/>
</dbReference>
<dbReference type="InterPro" id="IPR001932">
    <property type="entry name" value="PPM-type_phosphatase-like_dom"/>
</dbReference>
<dbReference type="GO" id="GO:0046872">
    <property type="term" value="F:metal ion binding"/>
    <property type="evidence" value="ECO:0007669"/>
    <property type="project" value="UniProtKB-KW"/>
</dbReference>
<feature type="region of interest" description="Disordered" evidence="5">
    <location>
        <begin position="573"/>
        <end position="593"/>
    </location>
</feature>
<evidence type="ECO:0000256" key="4">
    <source>
        <dbReference type="RuleBase" id="RU003465"/>
    </source>
</evidence>
<evidence type="ECO:0000256" key="5">
    <source>
        <dbReference type="SAM" id="MobiDB-lite"/>
    </source>
</evidence>
<comment type="similarity">
    <text evidence="4">Belongs to the PP2C family.</text>
</comment>
<dbReference type="InterPro" id="IPR036457">
    <property type="entry name" value="PPM-type-like_dom_sf"/>
</dbReference>
<keyword evidence="1" id="KW-0479">Metal-binding</keyword>
<sequence>MFNKVRSALYNVVGGVEALPSVAEGEDQSRVRVPKFPYARPHFLLFQQDEVQVSADHQIRPIIVPRDISKLPWLSGYAETVNAGKSEWNEDQACVEQRILTRASERHIQGAGMPYTYFALFDGHAGYGAAVAAANQLHQIVHKKLLEVIDHILPPLELGNTWFQGIGHMESSTPKAFWFPEKALPADAFITGALETAFNEMDAQIGEDKRKYVMKGGCTAIVALFIAGKLYVANAGDSRAVHCSQGKPHPMSNDFTPSTERRRLQQLAAHKPELLSNNFTHLEYNPRPSRACVGRKILYRDVYMTGWAYKICTPDDLRTSVVNGEGKRSRLLATIGVTRGLGDHELRSIVHNTPIKPFLSSQAEIKVYNIEAQKVLDTDVLVMGTDGLWDVTSNEKTAEIVQNSLQNFPFGDKANAKYRFTSAAQDLVMHSRGKPEGHNWQTSGGAPGTIDDISVFVIPLAQYKREWEEWKRVNEELRERKSAKLPPSNSGSQVMQPSLYSPTTGTQPPMGSGPIISGERIVTSHQNGVRSDDEPVEVLHHTDVLDASELPLSEISLDAEEAVAPEDLPDNTAVNAITNRETVEPVSTNDCER</sequence>
<dbReference type="Proteomes" id="UP001075354">
    <property type="component" value="Chromosome 2"/>
</dbReference>
<dbReference type="PROSITE" id="PS51746">
    <property type="entry name" value="PPM_2"/>
    <property type="match status" value="1"/>
</dbReference>
<comment type="caution">
    <text evidence="7">The sequence shown here is derived from an EMBL/GenBank/DDBJ whole genome shotgun (WGS) entry which is preliminary data.</text>
</comment>
<proteinExistence type="inferred from homology"/>
<evidence type="ECO:0000256" key="3">
    <source>
        <dbReference type="ARBA" id="ARBA00022912"/>
    </source>
</evidence>
<dbReference type="AlphaFoldDB" id="A0AAV7XYD5"/>
<reference evidence="7" key="1">
    <citation type="submission" date="2022-12" db="EMBL/GenBank/DDBJ databases">
        <title>Chromosome-level genome assembly of the bean flower thrips Megalurothrips usitatus.</title>
        <authorList>
            <person name="Ma L."/>
            <person name="Liu Q."/>
            <person name="Li H."/>
            <person name="Cai W."/>
        </authorList>
    </citation>
    <scope>NUCLEOTIDE SEQUENCE</scope>
    <source>
        <strain evidence="7">Cailab_2022a</strain>
    </source>
</reference>
<dbReference type="EMBL" id="JAPTSV010000002">
    <property type="protein sequence ID" value="KAJ1530446.1"/>
    <property type="molecule type" value="Genomic_DNA"/>
</dbReference>
<dbReference type="GO" id="GO:0005739">
    <property type="term" value="C:mitochondrion"/>
    <property type="evidence" value="ECO:0007669"/>
    <property type="project" value="TreeGrafter"/>
</dbReference>
<keyword evidence="3 4" id="KW-0904">Protein phosphatase</keyword>
<dbReference type="GO" id="GO:0004741">
    <property type="term" value="F:[pyruvate dehydrogenase (acetyl-transferring)]-phosphatase activity"/>
    <property type="evidence" value="ECO:0007669"/>
    <property type="project" value="TreeGrafter"/>
</dbReference>
<evidence type="ECO:0000259" key="6">
    <source>
        <dbReference type="PROSITE" id="PS51746"/>
    </source>
</evidence>
<organism evidence="7 8">
    <name type="scientific">Megalurothrips usitatus</name>
    <name type="common">bean blossom thrips</name>
    <dbReference type="NCBI Taxonomy" id="439358"/>
    <lineage>
        <taxon>Eukaryota</taxon>
        <taxon>Metazoa</taxon>
        <taxon>Ecdysozoa</taxon>
        <taxon>Arthropoda</taxon>
        <taxon>Hexapoda</taxon>
        <taxon>Insecta</taxon>
        <taxon>Pterygota</taxon>
        <taxon>Neoptera</taxon>
        <taxon>Paraneoptera</taxon>
        <taxon>Thysanoptera</taxon>
        <taxon>Terebrantia</taxon>
        <taxon>Thripoidea</taxon>
        <taxon>Thripidae</taxon>
        <taxon>Megalurothrips</taxon>
    </lineage>
</organism>
<evidence type="ECO:0000313" key="7">
    <source>
        <dbReference type="EMBL" id="KAJ1530446.1"/>
    </source>
</evidence>
<dbReference type="SMART" id="SM00332">
    <property type="entry name" value="PP2Cc"/>
    <property type="match status" value="1"/>
</dbReference>
<feature type="domain" description="PPM-type phosphatase" evidence="6">
    <location>
        <begin position="74"/>
        <end position="460"/>
    </location>
</feature>
<evidence type="ECO:0000256" key="2">
    <source>
        <dbReference type="ARBA" id="ARBA00022801"/>
    </source>
</evidence>
<dbReference type="PANTHER" id="PTHR13832">
    <property type="entry name" value="PROTEIN PHOSPHATASE 2C"/>
    <property type="match status" value="1"/>
</dbReference>
<dbReference type="InterPro" id="IPR000222">
    <property type="entry name" value="PP2C_BS"/>
</dbReference>
<keyword evidence="2 4" id="KW-0378">Hydrolase</keyword>
<dbReference type="Gene3D" id="3.60.40.10">
    <property type="entry name" value="PPM-type phosphatase domain"/>
    <property type="match status" value="1"/>
</dbReference>
<feature type="region of interest" description="Disordered" evidence="5">
    <location>
        <begin position="478"/>
        <end position="517"/>
    </location>
</feature>